<feature type="binding site" evidence="7">
    <location>
        <position position="145"/>
    </location>
    <ligand>
        <name>Mg(2+)</name>
        <dbReference type="ChEBI" id="CHEBI:18420"/>
    </ligand>
</feature>
<feature type="transmembrane region" description="Helical" evidence="8">
    <location>
        <begin position="80"/>
        <end position="97"/>
    </location>
</feature>
<evidence type="ECO:0000256" key="3">
    <source>
        <dbReference type="ARBA" id="ARBA00022679"/>
    </source>
</evidence>
<name>A0A511AZP3_9PROT</name>
<dbReference type="Pfam" id="PF00953">
    <property type="entry name" value="Glycos_transf_4"/>
    <property type="match status" value="1"/>
</dbReference>
<keyword evidence="10" id="KW-1185">Reference proteome</keyword>
<keyword evidence="7" id="KW-0479">Metal-binding</keyword>
<evidence type="ECO:0000256" key="8">
    <source>
        <dbReference type="SAM" id="Phobius"/>
    </source>
</evidence>
<dbReference type="PANTHER" id="PTHR22926:SF3">
    <property type="entry name" value="UNDECAPRENYL-PHOSPHATE ALPHA-N-ACETYLGLUCOSAMINYL 1-PHOSPHATE TRANSFERASE"/>
    <property type="match status" value="1"/>
</dbReference>
<evidence type="ECO:0000256" key="1">
    <source>
        <dbReference type="ARBA" id="ARBA00004651"/>
    </source>
</evidence>
<keyword evidence="3 9" id="KW-0808">Transferase</keyword>
<keyword evidence="2" id="KW-1003">Cell membrane</keyword>
<keyword evidence="5 8" id="KW-1133">Transmembrane helix</keyword>
<feature type="transmembrane region" description="Helical" evidence="8">
    <location>
        <begin position="109"/>
        <end position="140"/>
    </location>
</feature>
<dbReference type="AlphaFoldDB" id="A0A511AZP3"/>
<dbReference type="RefSeq" id="WP_146793799.1">
    <property type="nucleotide sequence ID" value="NZ_BARC01000005.1"/>
</dbReference>
<dbReference type="Proteomes" id="UP000321230">
    <property type="component" value="Unassembled WGS sequence"/>
</dbReference>
<dbReference type="GO" id="GO:0044038">
    <property type="term" value="P:cell wall macromolecule biosynthetic process"/>
    <property type="evidence" value="ECO:0007669"/>
    <property type="project" value="TreeGrafter"/>
</dbReference>
<dbReference type="GO" id="GO:0016780">
    <property type="term" value="F:phosphotransferase activity, for other substituted phosphate groups"/>
    <property type="evidence" value="ECO:0007669"/>
    <property type="project" value="InterPro"/>
</dbReference>
<gene>
    <name evidence="9" type="ORF">GWA01_05630</name>
</gene>
<feature type="transmembrane region" description="Helical" evidence="8">
    <location>
        <begin position="12"/>
        <end position="31"/>
    </location>
</feature>
<evidence type="ECO:0000313" key="10">
    <source>
        <dbReference type="Proteomes" id="UP000321230"/>
    </source>
</evidence>
<evidence type="ECO:0000256" key="7">
    <source>
        <dbReference type="PIRSR" id="PIRSR600715-1"/>
    </source>
</evidence>
<dbReference type="InterPro" id="IPR000715">
    <property type="entry name" value="Glycosyl_transferase_4"/>
</dbReference>
<evidence type="ECO:0000256" key="6">
    <source>
        <dbReference type="ARBA" id="ARBA00023136"/>
    </source>
</evidence>
<keyword evidence="4 8" id="KW-0812">Transmembrane</keyword>
<dbReference type="GO" id="GO:0009103">
    <property type="term" value="P:lipopolysaccharide biosynthetic process"/>
    <property type="evidence" value="ECO:0007669"/>
    <property type="project" value="TreeGrafter"/>
</dbReference>
<comment type="cofactor">
    <cofactor evidence="7">
        <name>Mg(2+)</name>
        <dbReference type="ChEBI" id="CHEBI:18420"/>
    </cofactor>
</comment>
<dbReference type="PANTHER" id="PTHR22926">
    <property type="entry name" value="PHOSPHO-N-ACETYLMURAMOYL-PENTAPEPTIDE-TRANSFERASE"/>
    <property type="match status" value="1"/>
</dbReference>
<feature type="transmembrane region" description="Helical" evidence="8">
    <location>
        <begin position="260"/>
        <end position="285"/>
    </location>
</feature>
<feature type="transmembrane region" description="Helical" evidence="8">
    <location>
        <begin position="219"/>
        <end position="240"/>
    </location>
</feature>
<keyword evidence="6 8" id="KW-0472">Membrane</keyword>
<dbReference type="OrthoDB" id="9783652at2"/>
<feature type="transmembrane region" description="Helical" evidence="8">
    <location>
        <begin position="52"/>
        <end position="68"/>
    </location>
</feature>
<organism evidence="9 10">
    <name type="scientific">Gluconobacter wancherniae NBRC 103581</name>
    <dbReference type="NCBI Taxonomy" id="656744"/>
    <lineage>
        <taxon>Bacteria</taxon>
        <taxon>Pseudomonadati</taxon>
        <taxon>Pseudomonadota</taxon>
        <taxon>Alphaproteobacteria</taxon>
        <taxon>Acetobacterales</taxon>
        <taxon>Acetobacteraceae</taxon>
        <taxon>Gluconobacter</taxon>
    </lineage>
</organism>
<evidence type="ECO:0000256" key="5">
    <source>
        <dbReference type="ARBA" id="ARBA00022989"/>
    </source>
</evidence>
<feature type="transmembrane region" description="Helical" evidence="8">
    <location>
        <begin position="291"/>
        <end position="311"/>
    </location>
</feature>
<proteinExistence type="predicted"/>
<dbReference type="GO" id="GO:0046872">
    <property type="term" value="F:metal ion binding"/>
    <property type="evidence" value="ECO:0007669"/>
    <property type="project" value="UniProtKB-KW"/>
</dbReference>
<comment type="subcellular location">
    <subcellularLocation>
        <location evidence="1">Cell membrane</location>
        <topology evidence="1">Multi-pass membrane protein</topology>
    </subcellularLocation>
</comment>
<dbReference type="GO" id="GO:0005886">
    <property type="term" value="C:plasma membrane"/>
    <property type="evidence" value="ECO:0007669"/>
    <property type="project" value="UniProtKB-SubCell"/>
</dbReference>
<sequence>MPLFFQNLYSGISFVCLGAILLSALLIEIMIRAGIMDHPVARSSHLRPTPKGGGIGIISAFLLCLPLQRAAYHLPLLDRSSALLLIGTGTLALISWLDDVRSFPARYKLGAQFAAAAIVVAGTDNTAVWDILFVLGAVFLTNALNFMDGLNGLASGVMLLAAFVLAGMGIESATFMLLASSILAFIPSNFPKARIFMGDVGSQAGALVIAWGGMQAHGASFWLLPALMNGIIWDVSFTLIRRAIAGDRLAEAHRGHLYQLAVRSGISMPIATLMQWVFVLCGAAAFLGGKAVPATIMILAIQASWTVFICTRARARVQGRW</sequence>
<evidence type="ECO:0000313" key="9">
    <source>
        <dbReference type="EMBL" id="GEK92793.1"/>
    </source>
</evidence>
<dbReference type="GO" id="GO:0071555">
    <property type="term" value="P:cell wall organization"/>
    <property type="evidence" value="ECO:0007669"/>
    <property type="project" value="TreeGrafter"/>
</dbReference>
<feature type="transmembrane region" description="Helical" evidence="8">
    <location>
        <begin position="160"/>
        <end position="186"/>
    </location>
</feature>
<evidence type="ECO:0000256" key="4">
    <source>
        <dbReference type="ARBA" id="ARBA00022692"/>
    </source>
</evidence>
<protein>
    <submittedName>
        <fullName evidence="9">Glycosyl transferase</fullName>
    </submittedName>
</protein>
<comment type="caution">
    <text evidence="9">The sequence shown here is derived from an EMBL/GenBank/DDBJ whole genome shotgun (WGS) entry which is preliminary data.</text>
</comment>
<reference evidence="9 10" key="1">
    <citation type="submission" date="2019-07" db="EMBL/GenBank/DDBJ databases">
        <title>Whole genome shotgun sequence of Gluconobacter wancherniae NBRC 103581.</title>
        <authorList>
            <person name="Hosoyama A."/>
            <person name="Uohara A."/>
            <person name="Ohji S."/>
            <person name="Ichikawa N."/>
        </authorList>
    </citation>
    <scope>NUCLEOTIDE SEQUENCE [LARGE SCALE GENOMIC DNA]</scope>
    <source>
        <strain evidence="9 10">NBRC 103581</strain>
    </source>
</reference>
<feature type="binding site" evidence="7">
    <location>
        <position position="199"/>
    </location>
    <ligand>
        <name>Mg(2+)</name>
        <dbReference type="ChEBI" id="CHEBI:18420"/>
    </ligand>
</feature>
<keyword evidence="7" id="KW-0460">Magnesium</keyword>
<accession>A0A511AZP3</accession>
<dbReference type="EMBL" id="BJUZ01000001">
    <property type="protein sequence ID" value="GEK92793.1"/>
    <property type="molecule type" value="Genomic_DNA"/>
</dbReference>
<evidence type="ECO:0000256" key="2">
    <source>
        <dbReference type="ARBA" id="ARBA00022475"/>
    </source>
</evidence>